<accession>A0A699WTH8</accession>
<proteinExistence type="predicted"/>
<dbReference type="EMBL" id="BKCJ011763028">
    <property type="protein sequence ID" value="GFD50895.1"/>
    <property type="molecule type" value="Genomic_DNA"/>
</dbReference>
<feature type="non-terminal residue" evidence="1">
    <location>
        <position position="1"/>
    </location>
</feature>
<evidence type="ECO:0000313" key="1">
    <source>
        <dbReference type="EMBL" id="GFD50895.1"/>
    </source>
</evidence>
<name>A0A699WTH8_TANCI</name>
<reference evidence="1" key="1">
    <citation type="journal article" date="2019" name="Sci. Rep.">
        <title>Draft genome of Tanacetum cinerariifolium, the natural source of mosquito coil.</title>
        <authorList>
            <person name="Yamashiro T."/>
            <person name="Shiraishi A."/>
            <person name="Satake H."/>
            <person name="Nakayama K."/>
        </authorList>
    </citation>
    <scope>NUCLEOTIDE SEQUENCE</scope>
</reference>
<protein>
    <submittedName>
        <fullName evidence="1">Uncharacterized protein</fullName>
    </submittedName>
</protein>
<organism evidence="1">
    <name type="scientific">Tanacetum cinerariifolium</name>
    <name type="common">Dalmatian daisy</name>
    <name type="synonym">Chrysanthemum cinerariifolium</name>
    <dbReference type="NCBI Taxonomy" id="118510"/>
    <lineage>
        <taxon>Eukaryota</taxon>
        <taxon>Viridiplantae</taxon>
        <taxon>Streptophyta</taxon>
        <taxon>Embryophyta</taxon>
        <taxon>Tracheophyta</taxon>
        <taxon>Spermatophyta</taxon>
        <taxon>Magnoliopsida</taxon>
        <taxon>eudicotyledons</taxon>
        <taxon>Gunneridae</taxon>
        <taxon>Pentapetalae</taxon>
        <taxon>asterids</taxon>
        <taxon>campanulids</taxon>
        <taxon>Asterales</taxon>
        <taxon>Asteraceae</taxon>
        <taxon>Asteroideae</taxon>
        <taxon>Anthemideae</taxon>
        <taxon>Anthemidinae</taxon>
        <taxon>Tanacetum</taxon>
    </lineage>
</organism>
<sequence>GDGQVFEVDARNPLAARLYHVLRAVGDVHKPVGVDGGYVAGLKPAAGRELAQLGRAEVVAGDERPAHQQVAEGHAIVRQRLAGFIHYLHIDAEDAAALLDFEEELRVVGQVEVFGL</sequence>
<gene>
    <name evidence="1" type="ORF">Tci_922864</name>
</gene>
<dbReference type="AlphaFoldDB" id="A0A699WTH8"/>
<comment type="caution">
    <text evidence="1">The sequence shown here is derived from an EMBL/GenBank/DDBJ whole genome shotgun (WGS) entry which is preliminary data.</text>
</comment>
<feature type="non-terminal residue" evidence="1">
    <location>
        <position position="116"/>
    </location>
</feature>